<accession>A0A9P0B4G6</accession>
<evidence type="ECO:0000313" key="4">
    <source>
        <dbReference type="EMBL" id="CAH0553839.1"/>
    </source>
</evidence>
<dbReference type="InterPro" id="IPR051276">
    <property type="entry name" value="Saccharopine_DH-like_oxidrdct"/>
</dbReference>
<evidence type="ECO:0000259" key="3">
    <source>
        <dbReference type="Pfam" id="PF03435"/>
    </source>
</evidence>
<reference evidence="4" key="1">
    <citation type="submission" date="2021-12" db="EMBL/GenBank/DDBJ databases">
        <authorList>
            <person name="King R."/>
        </authorList>
    </citation>
    <scope>NUCLEOTIDE SEQUENCE</scope>
</reference>
<keyword evidence="5" id="KW-1185">Reference proteome</keyword>
<dbReference type="GO" id="GO:0005739">
    <property type="term" value="C:mitochondrion"/>
    <property type="evidence" value="ECO:0007669"/>
    <property type="project" value="TreeGrafter"/>
</dbReference>
<protein>
    <recommendedName>
        <fullName evidence="3">Saccharopine dehydrogenase NADP binding domain-containing protein</fullName>
    </recommendedName>
</protein>
<keyword evidence="2" id="KW-1133">Transmembrane helix</keyword>
<evidence type="ECO:0000256" key="2">
    <source>
        <dbReference type="SAM" id="Phobius"/>
    </source>
</evidence>
<keyword evidence="2" id="KW-0472">Membrane</keyword>
<evidence type="ECO:0000256" key="1">
    <source>
        <dbReference type="ARBA" id="ARBA00038048"/>
    </source>
</evidence>
<dbReference type="FunFam" id="3.40.50.720:FF:000178">
    <property type="entry name" value="Saccharopine dehydrogenase-like oxidoreductase"/>
    <property type="match status" value="1"/>
</dbReference>
<name>A0A9P0B4G6_BRAAE</name>
<dbReference type="EMBL" id="OV121134">
    <property type="protein sequence ID" value="CAH0553839.1"/>
    <property type="molecule type" value="Genomic_DNA"/>
</dbReference>
<comment type="similarity">
    <text evidence="1">Belongs to the saccharopine dehydrogenase family.</text>
</comment>
<proteinExistence type="inferred from homology"/>
<dbReference type="GO" id="GO:0005886">
    <property type="term" value="C:plasma membrane"/>
    <property type="evidence" value="ECO:0007669"/>
    <property type="project" value="TreeGrafter"/>
</dbReference>
<dbReference type="AlphaFoldDB" id="A0A9P0B4G6"/>
<dbReference type="Pfam" id="PF03435">
    <property type="entry name" value="Sacchrp_dh_NADP"/>
    <property type="match status" value="1"/>
</dbReference>
<gene>
    <name evidence="4" type="ORF">MELIAE_LOCUS5739</name>
</gene>
<feature type="domain" description="Saccharopine dehydrogenase NADP binding" evidence="3">
    <location>
        <begin position="28"/>
        <end position="162"/>
    </location>
</feature>
<dbReference type="PANTHER" id="PTHR12286:SF5">
    <property type="entry name" value="SACCHAROPINE DEHYDROGENASE-LIKE OXIDOREDUCTASE"/>
    <property type="match status" value="1"/>
</dbReference>
<evidence type="ECO:0000313" key="5">
    <source>
        <dbReference type="Proteomes" id="UP001154078"/>
    </source>
</evidence>
<keyword evidence="2" id="KW-0812">Transmembrane</keyword>
<dbReference type="GO" id="GO:0009247">
    <property type="term" value="P:glycolipid biosynthetic process"/>
    <property type="evidence" value="ECO:0007669"/>
    <property type="project" value="TreeGrafter"/>
</dbReference>
<dbReference type="InterPro" id="IPR005097">
    <property type="entry name" value="Sacchrp_dh_NADP-bd"/>
</dbReference>
<feature type="transmembrane region" description="Helical" evidence="2">
    <location>
        <begin position="292"/>
        <end position="314"/>
    </location>
</feature>
<organism evidence="4 5">
    <name type="scientific">Brassicogethes aeneus</name>
    <name type="common">Rape pollen beetle</name>
    <name type="synonym">Meligethes aeneus</name>
    <dbReference type="NCBI Taxonomy" id="1431903"/>
    <lineage>
        <taxon>Eukaryota</taxon>
        <taxon>Metazoa</taxon>
        <taxon>Ecdysozoa</taxon>
        <taxon>Arthropoda</taxon>
        <taxon>Hexapoda</taxon>
        <taxon>Insecta</taxon>
        <taxon>Pterygota</taxon>
        <taxon>Neoptera</taxon>
        <taxon>Endopterygota</taxon>
        <taxon>Coleoptera</taxon>
        <taxon>Polyphaga</taxon>
        <taxon>Cucujiformia</taxon>
        <taxon>Nitidulidae</taxon>
        <taxon>Meligethinae</taxon>
        <taxon>Brassicogethes</taxon>
    </lineage>
</organism>
<dbReference type="SUPFAM" id="SSF51735">
    <property type="entry name" value="NAD(P)-binding Rossmann-fold domains"/>
    <property type="match status" value="1"/>
</dbReference>
<sequence>MDLLKKHFFLPLRRNYEPYEMASRLDLLILGATGFTGKHCIGPILKMSKANGRNLSWGVAGRSEDKLDKVLKEMGEKLGENLDSIPKVIVDINSEEDLKVMAQKAKVVVNCCGPYRFLGEAVVKACVEAGTHHVDVSGEPQYMEKMQLKYHQVAQEKGVYVVSACGFDSIPCDMGVVFMQQNFEGTLNSVKTYLTAWTEGDVTGPLVNYGTWHSLVYGLAHADELKGLRRQLYPTRTPKLKPEVKTNMLPHRVDGVKGWVLPFLGSDKSVARRSQRYFLDKQEKRPVQVDTYFTVPSVFAVFLLSIFGLIFTIFTKFNLGIQLLLKYPEFFSGGYFSKESPSEKLTESTKFKMTFHGEGWREKLRNVMDSSKTTDEKIVATVEGTNPGYGATCVSLVTCAIMILTEKNKLPAGGGVYSPGACFAKTSMIKELNENGLKFEMVSKKEIDNK</sequence>
<dbReference type="Gene3D" id="3.40.50.720">
    <property type="entry name" value="NAD(P)-binding Rossmann-like Domain"/>
    <property type="match status" value="1"/>
</dbReference>
<dbReference type="InterPro" id="IPR036291">
    <property type="entry name" value="NAD(P)-bd_dom_sf"/>
</dbReference>
<dbReference type="OrthoDB" id="10268090at2759"/>
<dbReference type="Proteomes" id="UP001154078">
    <property type="component" value="Chromosome 3"/>
</dbReference>
<dbReference type="PANTHER" id="PTHR12286">
    <property type="entry name" value="SACCHAROPINE DEHYDROGENASE-LIKE OXIDOREDUCTASE"/>
    <property type="match status" value="1"/>
</dbReference>
<dbReference type="GO" id="GO:0005811">
    <property type="term" value="C:lipid droplet"/>
    <property type="evidence" value="ECO:0007669"/>
    <property type="project" value="TreeGrafter"/>
</dbReference>